<evidence type="ECO:0000256" key="2">
    <source>
        <dbReference type="ARBA" id="ARBA00022679"/>
    </source>
</evidence>
<comment type="caution">
    <text evidence="6">The sequence shown here is derived from an EMBL/GenBank/DDBJ whole genome shotgun (WGS) entry which is preliminary data.</text>
</comment>
<dbReference type="EC" id="2.7.1.-" evidence="5"/>
<evidence type="ECO:0000256" key="4">
    <source>
        <dbReference type="ARBA" id="ARBA00025212"/>
    </source>
</evidence>
<dbReference type="EMBL" id="JACHMF010000001">
    <property type="protein sequence ID" value="MBB4695947.1"/>
    <property type="molecule type" value="Genomic_DNA"/>
</dbReference>
<comment type="function">
    <text evidence="4 5">Removes the 2'-phosphate from RNA via an intermediate in which the phosphate is ADP-ribosylated by NAD followed by a presumed transesterification to release the RNA and generate ADP-ribose 1''-2''-cyclic phosphate (APPR&gt;P). May function as an ADP-ribosylase.</text>
</comment>
<dbReference type="Proteomes" id="UP000542742">
    <property type="component" value="Unassembled WGS sequence"/>
</dbReference>
<proteinExistence type="inferred from homology"/>
<keyword evidence="3 5" id="KW-0520">NAD</keyword>
<sequence>MSGLSRDQVRTSRRIALVLRHRPESAGLTLDANGWVPVAELLAALGLSRAELDHIVEHNDKSRFAIARRDDGADWIRASQGHSARVEVDLGLPPAEPPAVLFHGTPAGNLDAILREGLRPRSRHHVHLSRDVPTALVVGRRRSGDVVVLRVAAAGMAADGHVFHRSANGVWLTTGVPSRYLTLEPTNP</sequence>
<evidence type="ECO:0000313" key="6">
    <source>
        <dbReference type="EMBL" id="MBB4695947.1"/>
    </source>
</evidence>
<reference evidence="6 7" key="1">
    <citation type="submission" date="2020-08" db="EMBL/GenBank/DDBJ databases">
        <title>Sequencing the genomes of 1000 actinobacteria strains.</title>
        <authorList>
            <person name="Klenk H.-P."/>
        </authorList>
    </citation>
    <scope>NUCLEOTIDE SEQUENCE [LARGE SCALE GENOMIC DNA]</scope>
    <source>
        <strain evidence="6 7">DSM 45518</strain>
    </source>
</reference>
<keyword evidence="2 5" id="KW-0808">Transferase</keyword>
<dbReference type="GO" id="GO:0003950">
    <property type="term" value="F:NAD+ poly-ADP-ribosyltransferase activity"/>
    <property type="evidence" value="ECO:0007669"/>
    <property type="project" value="InterPro"/>
</dbReference>
<dbReference type="SUPFAM" id="SSF56399">
    <property type="entry name" value="ADP-ribosylation"/>
    <property type="match status" value="1"/>
</dbReference>
<dbReference type="InterPro" id="IPR042081">
    <property type="entry name" value="RNA_2'-PTrans_C"/>
</dbReference>
<dbReference type="InterPro" id="IPR022928">
    <property type="entry name" value="RNA_2'-PTrans_KptA"/>
</dbReference>
<dbReference type="Pfam" id="PF01885">
    <property type="entry name" value="PTS_2-RNA"/>
    <property type="match status" value="1"/>
</dbReference>
<evidence type="ECO:0000313" key="7">
    <source>
        <dbReference type="Proteomes" id="UP000542742"/>
    </source>
</evidence>
<evidence type="ECO:0000256" key="3">
    <source>
        <dbReference type="ARBA" id="ARBA00023027"/>
    </source>
</evidence>
<dbReference type="AlphaFoldDB" id="A0A7W7G4H9"/>
<dbReference type="InterPro" id="IPR002745">
    <property type="entry name" value="Ptrans_KptA/Tpt1"/>
</dbReference>
<gene>
    <name evidence="5" type="primary">kptA</name>
    <name evidence="6" type="ORF">BKA14_006095</name>
</gene>
<dbReference type="PANTHER" id="PTHR12684:SF2">
    <property type="entry name" value="TRNA 2'-PHOSPHOTRANSFERASE 1"/>
    <property type="match status" value="1"/>
</dbReference>
<organism evidence="6 7">
    <name type="scientific">Paractinoplanes abujensis</name>
    <dbReference type="NCBI Taxonomy" id="882441"/>
    <lineage>
        <taxon>Bacteria</taxon>
        <taxon>Bacillati</taxon>
        <taxon>Actinomycetota</taxon>
        <taxon>Actinomycetes</taxon>
        <taxon>Micromonosporales</taxon>
        <taxon>Micromonosporaceae</taxon>
        <taxon>Paractinoplanes</taxon>
    </lineage>
</organism>
<dbReference type="GO" id="GO:0000215">
    <property type="term" value="F:tRNA 2'-phosphotransferase activity"/>
    <property type="evidence" value="ECO:0007669"/>
    <property type="project" value="TreeGrafter"/>
</dbReference>
<keyword evidence="7" id="KW-1185">Reference proteome</keyword>
<dbReference type="RefSeq" id="WP_184954237.1">
    <property type="nucleotide sequence ID" value="NZ_BOMC01000057.1"/>
</dbReference>
<name>A0A7W7G4H9_9ACTN</name>
<accession>A0A7W7G4H9</accession>
<protein>
    <recommendedName>
        <fullName evidence="5">Probable RNA 2'-phosphotransferase</fullName>
        <ecNumber evidence="5">2.7.1.-</ecNumber>
    </recommendedName>
</protein>
<dbReference type="GO" id="GO:0006388">
    <property type="term" value="P:tRNA splicing, via endonucleolytic cleavage and ligation"/>
    <property type="evidence" value="ECO:0007669"/>
    <property type="project" value="UniProtKB-UniRule"/>
</dbReference>
<dbReference type="HAMAP" id="MF_00299">
    <property type="entry name" value="KptA"/>
    <property type="match status" value="1"/>
</dbReference>
<comment type="similarity">
    <text evidence="1 5">Belongs to the KptA/TPT1 family.</text>
</comment>
<evidence type="ECO:0000256" key="5">
    <source>
        <dbReference type="HAMAP-Rule" id="MF_00299"/>
    </source>
</evidence>
<dbReference type="PANTHER" id="PTHR12684">
    <property type="entry name" value="PUTATIVE PHOSPHOTRANSFERASE"/>
    <property type="match status" value="1"/>
</dbReference>
<dbReference type="Gene3D" id="1.10.10.970">
    <property type="entry name" value="RNA 2'-phosphotransferase, Tpt1/KptA family, N-terminal domain"/>
    <property type="match status" value="1"/>
</dbReference>
<dbReference type="Gene3D" id="3.20.170.30">
    <property type="match status" value="1"/>
</dbReference>
<dbReference type="InterPro" id="IPR042080">
    <property type="entry name" value="RNA_2'-PTrans_N"/>
</dbReference>
<evidence type="ECO:0000256" key="1">
    <source>
        <dbReference type="ARBA" id="ARBA00009836"/>
    </source>
</evidence>